<dbReference type="InterPro" id="IPR001878">
    <property type="entry name" value="Znf_CCHC"/>
</dbReference>
<dbReference type="InterPro" id="IPR036875">
    <property type="entry name" value="Znf_CCHC_sf"/>
</dbReference>
<proteinExistence type="predicted"/>
<dbReference type="RefSeq" id="XP_062704905.1">
    <property type="nucleotide sequence ID" value="XM_062848921.1"/>
</dbReference>
<feature type="region of interest" description="Disordered" evidence="2">
    <location>
        <begin position="143"/>
        <end position="190"/>
    </location>
</feature>
<name>A0ABM1XNX0_AEDAL</name>
<organism evidence="4 5">
    <name type="scientific">Aedes albopictus</name>
    <name type="common">Asian tiger mosquito</name>
    <name type="synonym">Stegomyia albopicta</name>
    <dbReference type="NCBI Taxonomy" id="7160"/>
    <lineage>
        <taxon>Eukaryota</taxon>
        <taxon>Metazoa</taxon>
        <taxon>Ecdysozoa</taxon>
        <taxon>Arthropoda</taxon>
        <taxon>Hexapoda</taxon>
        <taxon>Insecta</taxon>
        <taxon>Pterygota</taxon>
        <taxon>Neoptera</taxon>
        <taxon>Endopterygota</taxon>
        <taxon>Diptera</taxon>
        <taxon>Nematocera</taxon>
        <taxon>Culicoidea</taxon>
        <taxon>Culicidae</taxon>
        <taxon>Culicinae</taxon>
        <taxon>Aedini</taxon>
        <taxon>Aedes</taxon>
        <taxon>Stegomyia</taxon>
    </lineage>
</organism>
<keyword evidence="1" id="KW-0862">Zinc</keyword>
<evidence type="ECO:0000313" key="5">
    <source>
        <dbReference type="Proteomes" id="UP000069940"/>
    </source>
</evidence>
<keyword evidence="1" id="KW-0479">Metal-binding</keyword>
<keyword evidence="5" id="KW-1185">Reference proteome</keyword>
<keyword evidence="1" id="KW-0863">Zinc-finger</keyword>
<evidence type="ECO:0000313" key="4">
    <source>
        <dbReference type="EnsemblMetazoa" id="AALFPA23_001423.P1168"/>
    </source>
</evidence>
<dbReference type="GeneID" id="115261968"/>
<protein>
    <recommendedName>
        <fullName evidence="3">CCHC-type domain-containing protein</fullName>
    </recommendedName>
</protein>
<dbReference type="PROSITE" id="PS50158">
    <property type="entry name" value="ZF_CCHC"/>
    <property type="match status" value="1"/>
</dbReference>
<evidence type="ECO:0000256" key="2">
    <source>
        <dbReference type="SAM" id="MobiDB-lite"/>
    </source>
</evidence>
<sequence length="659" mass="76713">MDNYLRINLDDLEFEELTYELVLRGIPVTGSIDAQKRELRARMRSEIKNNTKIESFRTVSEEYEIVPEMLQQMEINLNLRSEPAYESRLYHYLERVARAKETDDVDRGNKVILLEVICEMLRIYFRRDISLNEESFEDSLELGAVGGQSSSDSVRSVEPQVANNPDRETGTRPKSNRNLTGNPESQLNRNPIMSKFQNMITQQTKRPQNVSLPPQDPNLNREYVHISEIDSYVAACVQQKLNEQMRQHGLGNPGVEDLTRRLKTVGIQDRNNREISESVAERQFRSVIPNNLEMPESVKKNFLQQVTFNPVGNVRQKNRQMANPYRLNDETFHQFQQLPRSTDYGYQPNPGSPMNPPSNSPLRNLNRSFNLNNDSIHTRRQPYQTCNIVEKWPKFYGDSSSVPLVSFLRNIDILCRSYGIDKNELIKHAHLLFSGDASIWYTTYVDKFLDWDSLVYYLTLRYDNPNRDRFIKEEMRNRKQKQNELFSAFLTDIESLAQRLINKMSEAEKFDIIVDNMKMSYKGRLALHQIASIEDLANMCYKFDALEGSLYTPRNKPLEVHNIEEAYDSDSEYEEINALQKTRLGKMQASTETKNKLENLEEPTEFFCWNCRNNGHFWKDCSQQKTIFCHVCGMMGKTTSTCPKQHPPFNTSARGSKNL</sequence>
<dbReference type="EnsemblMetazoa" id="AALFPA23_001423.R1168">
    <property type="protein sequence ID" value="AALFPA23_001423.P1168"/>
    <property type="gene ID" value="AALFPA23_001423"/>
</dbReference>
<feature type="compositionally biased region" description="Polar residues" evidence="2">
    <location>
        <begin position="172"/>
        <end position="190"/>
    </location>
</feature>
<evidence type="ECO:0000259" key="3">
    <source>
        <dbReference type="PROSITE" id="PS50158"/>
    </source>
</evidence>
<reference evidence="5" key="1">
    <citation type="journal article" date="2015" name="Proc. Natl. Acad. Sci. U.S.A.">
        <title>Genome sequence of the Asian Tiger mosquito, Aedes albopictus, reveals insights into its biology, genetics, and evolution.</title>
        <authorList>
            <person name="Chen X.G."/>
            <person name="Jiang X."/>
            <person name="Gu J."/>
            <person name="Xu M."/>
            <person name="Wu Y."/>
            <person name="Deng Y."/>
            <person name="Zhang C."/>
            <person name="Bonizzoni M."/>
            <person name="Dermauw W."/>
            <person name="Vontas J."/>
            <person name="Armbruster P."/>
            <person name="Huang X."/>
            <person name="Yang Y."/>
            <person name="Zhang H."/>
            <person name="He W."/>
            <person name="Peng H."/>
            <person name="Liu Y."/>
            <person name="Wu K."/>
            <person name="Chen J."/>
            <person name="Lirakis M."/>
            <person name="Topalis P."/>
            <person name="Van Leeuwen T."/>
            <person name="Hall A.B."/>
            <person name="Jiang X."/>
            <person name="Thorpe C."/>
            <person name="Mueller R.L."/>
            <person name="Sun C."/>
            <person name="Waterhouse R.M."/>
            <person name="Yan G."/>
            <person name="Tu Z.J."/>
            <person name="Fang X."/>
            <person name="James A.A."/>
        </authorList>
    </citation>
    <scope>NUCLEOTIDE SEQUENCE [LARGE SCALE GENOMIC DNA]</scope>
    <source>
        <strain evidence="5">Foshan</strain>
    </source>
</reference>
<feature type="compositionally biased region" description="Pro residues" evidence="2">
    <location>
        <begin position="350"/>
        <end position="359"/>
    </location>
</feature>
<feature type="domain" description="CCHC-type" evidence="3">
    <location>
        <begin position="608"/>
        <end position="623"/>
    </location>
</feature>
<dbReference type="Gene3D" id="4.10.60.10">
    <property type="entry name" value="Zinc finger, CCHC-type"/>
    <property type="match status" value="1"/>
</dbReference>
<feature type="region of interest" description="Disordered" evidence="2">
    <location>
        <begin position="340"/>
        <end position="359"/>
    </location>
</feature>
<reference evidence="4" key="2">
    <citation type="submission" date="2025-05" db="UniProtKB">
        <authorList>
            <consortium name="EnsemblMetazoa"/>
        </authorList>
    </citation>
    <scope>IDENTIFICATION</scope>
    <source>
        <strain evidence="4">Foshan</strain>
    </source>
</reference>
<evidence type="ECO:0000256" key="1">
    <source>
        <dbReference type="PROSITE-ProRule" id="PRU00047"/>
    </source>
</evidence>
<dbReference type="Proteomes" id="UP000069940">
    <property type="component" value="Unassembled WGS sequence"/>
</dbReference>
<accession>A0ABM1XNX0</accession>
<dbReference type="SUPFAM" id="SSF57756">
    <property type="entry name" value="Retrovirus zinc finger-like domains"/>
    <property type="match status" value="1"/>
</dbReference>